<dbReference type="Proteomes" id="UP000093267">
    <property type="component" value="Chromosome"/>
</dbReference>
<organism evidence="1 2">
    <name type="scientific">Secundilactobacillus paracollinoides</name>
    <dbReference type="NCBI Taxonomy" id="240427"/>
    <lineage>
        <taxon>Bacteria</taxon>
        <taxon>Bacillati</taxon>
        <taxon>Bacillota</taxon>
        <taxon>Bacilli</taxon>
        <taxon>Lactobacillales</taxon>
        <taxon>Lactobacillaceae</taxon>
        <taxon>Secundilactobacillus</taxon>
    </lineage>
</organism>
<dbReference type="KEGG" id="lpd:AYR62_13790"/>
<sequence>MTNKELVEQSEKLATAWESLRVSIDNLSMAIAVAKYDSDWCDYFFKSEQSSNLESNLSNIASVMLEVSNDICSKY</sequence>
<dbReference type="EMBL" id="CP014924">
    <property type="protein sequence ID" value="ANZ66513.1"/>
    <property type="molecule type" value="Genomic_DNA"/>
</dbReference>
<dbReference type="STRING" id="240427.AYR62_13790"/>
<accession>A0A1B2IWU6</accession>
<protein>
    <submittedName>
        <fullName evidence="1">Uncharacterized protein</fullName>
    </submittedName>
</protein>
<dbReference type="AlphaFoldDB" id="A0A1B2IWU6"/>
<dbReference type="OrthoDB" id="2327884at2"/>
<gene>
    <name evidence="1" type="ORF">AYR63_04770</name>
</gene>
<name>A0A1B2IWU6_9LACO</name>
<reference evidence="1 2" key="1">
    <citation type="submission" date="2016-03" db="EMBL/GenBank/DDBJ databases">
        <title>Pediococcus and Lactobacillus from brewery environment - whole genome sequencing and assembly.</title>
        <authorList>
            <person name="Behr J."/>
            <person name="Geissler A.J."/>
            <person name="Vogel R.F."/>
        </authorList>
    </citation>
    <scope>NUCLEOTIDE SEQUENCE [LARGE SCALE GENOMIC DNA]</scope>
    <source>
        <strain evidence="1 2">TMW 1.1995</strain>
    </source>
</reference>
<keyword evidence="2" id="KW-1185">Reference proteome</keyword>
<dbReference type="RefSeq" id="WP_054711953.1">
    <property type="nucleotide sequence ID" value="NZ_CP014912.1"/>
</dbReference>
<evidence type="ECO:0000313" key="1">
    <source>
        <dbReference type="EMBL" id="ANZ66513.1"/>
    </source>
</evidence>
<evidence type="ECO:0000313" key="2">
    <source>
        <dbReference type="Proteomes" id="UP000093267"/>
    </source>
</evidence>
<proteinExistence type="predicted"/>